<evidence type="ECO:0000259" key="9">
    <source>
        <dbReference type="SMART" id="SM00409"/>
    </source>
</evidence>
<keyword evidence="6" id="KW-1015">Disulfide bond</keyword>
<dbReference type="Gene3D" id="2.60.40.10">
    <property type="entry name" value="Immunoglobulins"/>
    <property type="match status" value="1"/>
</dbReference>
<dbReference type="Bgee" id="ENSACLG00000016683">
    <property type="expression patterns" value="Expressed in spleen"/>
</dbReference>
<feature type="chain" id="PRO_5044254744" description="Immunoglobulin domain-containing protein" evidence="8">
    <location>
        <begin position="23"/>
        <end position="245"/>
    </location>
</feature>
<dbReference type="SMART" id="SM00409">
    <property type="entry name" value="IG"/>
    <property type="match status" value="1"/>
</dbReference>
<evidence type="ECO:0000256" key="4">
    <source>
        <dbReference type="ARBA" id="ARBA00022859"/>
    </source>
</evidence>
<evidence type="ECO:0000256" key="8">
    <source>
        <dbReference type="SAM" id="SignalP"/>
    </source>
</evidence>
<dbReference type="Pfam" id="PF07686">
    <property type="entry name" value="V-set"/>
    <property type="match status" value="1"/>
</dbReference>
<dbReference type="STRING" id="8154.ENSACLP00000024564"/>
<dbReference type="SUPFAM" id="SSF48726">
    <property type="entry name" value="Immunoglobulin"/>
    <property type="match status" value="1"/>
</dbReference>
<dbReference type="InterPro" id="IPR013106">
    <property type="entry name" value="Ig_V-set"/>
</dbReference>
<dbReference type="InterPro" id="IPR036179">
    <property type="entry name" value="Ig-like_dom_sf"/>
</dbReference>
<feature type="signal peptide" evidence="8">
    <location>
        <begin position="1"/>
        <end position="22"/>
    </location>
</feature>
<keyword evidence="2" id="KW-1003">Cell membrane</keyword>
<feature type="domain" description="Immunoglobulin" evidence="9">
    <location>
        <begin position="25"/>
        <end position="130"/>
    </location>
</feature>
<reference evidence="10" key="3">
    <citation type="submission" date="2025-09" db="UniProtKB">
        <authorList>
            <consortium name="Ensembl"/>
        </authorList>
    </citation>
    <scope>IDENTIFICATION</scope>
</reference>
<dbReference type="OMA" id="DRVTYPM"/>
<accession>A0A3P8Q6L0</accession>
<sequence length="245" mass="27384">MGSFTVITALFFCIHCWISVSGSGFQTVEVQPGEEVTLQCTNISNHQTQADWFKVVNQTKPTCVSSMFESRGSASFCDGFQNGKFIMSSNITFVFLQIKQVNLSDVGLYFCGFYTNKHTVISDAVELRIQGNGEPNDEVKLSSQEECNGNTKAGTVMFISMAVFFMMTSAALAIKVRQLHAASKNELHLERNKMENIFCYSKAVLQDEGSLHLDSAALWLLAKTRSRRPAIERKVETHVVYYVGR</sequence>
<reference evidence="10" key="2">
    <citation type="submission" date="2025-08" db="UniProtKB">
        <authorList>
            <consortium name="Ensembl"/>
        </authorList>
    </citation>
    <scope>IDENTIFICATION</scope>
</reference>
<name>A0A3P8Q6L0_ASTCA</name>
<reference evidence="10" key="1">
    <citation type="submission" date="2018-05" db="EMBL/GenBank/DDBJ databases">
        <authorList>
            <person name="Datahose"/>
        </authorList>
    </citation>
    <scope>NUCLEOTIDE SEQUENCE</scope>
</reference>
<dbReference type="AlphaFoldDB" id="A0A3P8Q6L0"/>
<dbReference type="RefSeq" id="XP_026007406.1">
    <property type="nucleotide sequence ID" value="XM_026151621.1"/>
</dbReference>
<protein>
    <recommendedName>
        <fullName evidence="9">Immunoglobulin domain-containing protein</fullName>
    </recommendedName>
</protein>
<dbReference type="GeneID" id="113011831"/>
<dbReference type="GO" id="GO:0005886">
    <property type="term" value="C:plasma membrane"/>
    <property type="evidence" value="ECO:0007669"/>
    <property type="project" value="UniProtKB-SubCell"/>
</dbReference>
<dbReference type="InterPro" id="IPR003599">
    <property type="entry name" value="Ig_sub"/>
</dbReference>
<comment type="subcellular location">
    <subcellularLocation>
        <location evidence="1">Cell membrane</location>
    </subcellularLocation>
</comment>
<keyword evidence="3 8" id="KW-0732">Signal</keyword>
<evidence type="ECO:0000256" key="5">
    <source>
        <dbReference type="ARBA" id="ARBA00023136"/>
    </source>
</evidence>
<keyword evidence="7" id="KW-0325">Glycoprotein</keyword>
<keyword evidence="11" id="KW-1185">Reference proteome</keyword>
<evidence type="ECO:0000256" key="7">
    <source>
        <dbReference type="ARBA" id="ARBA00023180"/>
    </source>
</evidence>
<dbReference type="PANTHER" id="PTHR19433:SF111">
    <property type="entry name" value="T CELL RECEPTOR ALPHA VARIABLE 4"/>
    <property type="match status" value="1"/>
</dbReference>
<organism evidence="10 11">
    <name type="scientific">Astatotilapia calliptera</name>
    <name type="common">Eastern happy</name>
    <name type="synonym">Chromis callipterus</name>
    <dbReference type="NCBI Taxonomy" id="8154"/>
    <lineage>
        <taxon>Eukaryota</taxon>
        <taxon>Metazoa</taxon>
        <taxon>Chordata</taxon>
        <taxon>Craniata</taxon>
        <taxon>Vertebrata</taxon>
        <taxon>Euteleostomi</taxon>
        <taxon>Actinopterygii</taxon>
        <taxon>Neopterygii</taxon>
        <taxon>Teleostei</taxon>
        <taxon>Neoteleostei</taxon>
        <taxon>Acanthomorphata</taxon>
        <taxon>Ovalentaria</taxon>
        <taxon>Cichlomorphae</taxon>
        <taxon>Cichliformes</taxon>
        <taxon>Cichlidae</taxon>
        <taxon>African cichlids</taxon>
        <taxon>Pseudocrenilabrinae</taxon>
        <taxon>Haplochromini</taxon>
        <taxon>Astatotilapia</taxon>
    </lineage>
</organism>
<dbReference type="GO" id="GO:0002376">
    <property type="term" value="P:immune system process"/>
    <property type="evidence" value="ECO:0007669"/>
    <property type="project" value="UniProtKB-KW"/>
</dbReference>
<dbReference type="InterPro" id="IPR013783">
    <property type="entry name" value="Ig-like_fold"/>
</dbReference>
<keyword evidence="4" id="KW-0391">Immunity</keyword>
<dbReference type="Ensembl" id="ENSACLT00000025149.2">
    <property type="protein sequence ID" value="ENSACLP00000024564.2"/>
    <property type="gene ID" value="ENSACLG00000016743.2"/>
</dbReference>
<dbReference type="InterPro" id="IPR052051">
    <property type="entry name" value="TCR_complex_component"/>
</dbReference>
<evidence type="ECO:0000256" key="1">
    <source>
        <dbReference type="ARBA" id="ARBA00004236"/>
    </source>
</evidence>
<evidence type="ECO:0000256" key="6">
    <source>
        <dbReference type="ARBA" id="ARBA00023157"/>
    </source>
</evidence>
<dbReference type="GeneTree" id="ENSGT00940000175853"/>
<dbReference type="Proteomes" id="UP000265100">
    <property type="component" value="Chromosome 3"/>
</dbReference>
<evidence type="ECO:0000313" key="10">
    <source>
        <dbReference type="Ensembl" id="ENSACLP00000024564.2"/>
    </source>
</evidence>
<keyword evidence="5" id="KW-0472">Membrane</keyword>
<dbReference type="PANTHER" id="PTHR19433">
    <property type="entry name" value="T-CELL RECEPTOR ALPHA CHAIN V REGION-RELATED"/>
    <property type="match status" value="1"/>
</dbReference>
<evidence type="ECO:0000313" key="11">
    <source>
        <dbReference type="Proteomes" id="UP000265100"/>
    </source>
</evidence>
<dbReference type="GO" id="GO:0009617">
    <property type="term" value="P:response to bacterium"/>
    <property type="evidence" value="ECO:0007669"/>
    <property type="project" value="TreeGrafter"/>
</dbReference>
<proteinExistence type="predicted"/>
<evidence type="ECO:0000256" key="2">
    <source>
        <dbReference type="ARBA" id="ARBA00022475"/>
    </source>
</evidence>
<evidence type="ECO:0000256" key="3">
    <source>
        <dbReference type="ARBA" id="ARBA00022729"/>
    </source>
</evidence>